<evidence type="ECO:0008006" key="4">
    <source>
        <dbReference type="Google" id="ProtNLM"/>
    </source>
</evidence>
<feature type="region of interest" description="Disordered" evidence="1">
    <location>
        <begin position="138"/>
        <end position="168"/>
    </location>
</feature>
<sequence>MYPIALWRDPATQGKTFVGALHKPLGRHSSEPALVKADNQKSVADMIEKNMLPKEFLSLATVQAAEEDALLDKQNVVGVALGTKWSGGTDTGEKAITVLVDTKLPSELLRDDDLVPAELSGVPTDVQQVGVLQAGRTISAPKTNGASPSLDEAPAPSPAGRAETSREAVDPLTLARRFRPAFGGLSVGHFQITAGTYGTAVYDATSLPGIPPRFYILSNNHVLANTNAAAIGDPILQPGPFDGGVIPSDIIARLSRYVPIKFITPGQPVPLNFVDAAVAEGQFHDLDRRIFWVGDLRGVNPAPTVGLAVQKTGRTTNWTTGRITNINATVDVNYGGGRVARFANQLLTTNMSAGGDSGSVVAELNTDQAVGLLFAGSPAVTVVNRITLVEAALGIRVSP</sequence>
<dbReference type="SUPFAM" id="SSF50494">
    <property type="entry name" value="Trypsin-like serine proteases"/>
    <property type="match status" value="1"/>
</dbReference>
<evidence type="ECO:0000256" key="1">
    <source>
        <dbReference type="SAM" id="MobiDB-lite"/>
    </source>
</evidence>
<comment type="caution">
    <text evidence="2">The sequence shown here is derived from an EMBL/GenBank/DDBJ whole genome shotgun (WGS) entry which is preliminary data.</text>
</comment>
<dbReference type="EMBL" id="BNAY01000003">
    <property type="protein sequence ID" value="GHH14251.1"/>
    <property type="molecule type" value="Genomic_DNA"/>
</dbReference>
<evidence type="ECO:0000313" key="2">
    <source>
        <dbReference type="EMBL" id="GHH14251.1"/>
    </source>
</evidence>
<gene>
    <name evidence="2" type="ORF">GCM10017790_27350</name>
</gene>
<keyword evidence="3" id="KW-1185">Reference proteome</keyword>
<dbReference type="InterPro" id="IPR009003">
    <property type="entry name" value="Peptidase_S1_PA"/>
</dbReference>
<dbReference type="Gene3D" id="2.40.10.10">
    <property type="entry name" value="Trypsin-like serine proteases"/>
    <property type="match status" value="1"/>
</dbReference>
<evidence type="ECO:0000313" key="3">
    <source>
        <dbReference type="Proteomes" id="UP000635387"/>
    </source>
</evidence>
<dbReference type="InterPro" id="IPR043504">
    <property type="entry name" value="Peptidase_S1_PA_chymotrypsin"/>
</dbReference>
<accession>A0ABQ3LF75</accession>
<protein>
    <recommendedName>
        <fullName evidence="4">Serine protease</fullName>
    </recommendedName>
</protein>
<reference evidence="3" key="1">
    <citation type="journal article" date="2019" name="Int. J. Syst. Evol. Microbiol.">
        <title>The Global Catalogue of Microorganisms (GCM) 10K type strain sequencing project: providing services to taxonomists for standard genome sequencing and annotation.</title>
        <authorList>
            <consortium name="The Broad Institute Genomics Platform"/>
            <consortium name="The Broad Institute Genome Sequencing Center for Infectious Disease"/>
            <person name="Wu L."/>
            <person name="Ma J."/>
        </authorList>
    </citation>
    <scope>NUCLEOTIDE SEQUENCE [LARGE SCALE GENOMIC DNA]</scope>
    <source>
        <strain evidence="3">CGMCC 4.7683</strain>
    </source>
</reference>
<proteinExistence type="predicted"/>
<name>A0ABQ3LF75_9PSEU</name>
<dbReference type="Proteomes" id="UP000635387">
    <property type="component" value="Unassembled WGS sequence"/>
</dbReference>
<organism evidence="2 3">
    <name type="scientific">Amycolatopsis oliviviridis</name>
    <dbReference type="NCBI Taxonomy" id="1471590"/>
    <lineage>
        <taxon>Bacteria</taxon>
        <taxon>Bacillati</taxon>
        <taxon>Actinomycetota</taxon>
        <taxon>Actinomycetes</taxon>
        <taxon>Pseudonocardiales</taxon>
        <taxon>Pseudonocardiaceae</taxon>
        <taxon>Amycolatopsis</taxon>
    </lineage>
</organism>